<gene>
    <name evidence="2" type="ORF">TH53_17395</name>
</gene>
<sequence length="292" mass="32688">MEHLYYKPSGKIPVKGIVISLITTVILTVILSILYIALQWFIPFIYLNFFIAVGLGLGVGAVVFIAIGLGKIRNTGYDRLLALVSGLLAWYSQWSLFASLMYEAEGSMAGGMWVRSSFNLNGFRNVFTHPDLLFQAMLNLNNAGTFTLKHNVVSGALLWVIWGIEALIIIAIPIIFSISGRTTSPFSEQNDMWMEERDLEGKLKTIENPEELTLELNSGDFRSLKNFLPADDPGDHYAVLRVYESPGDPVSYISVTNISHITNKKGELKKESKTVIEYFRVVSEVKFYSLNS</sequence>
<comment type="caution">
    <text evidence="2">The sequence shown here is derived from an EMBL/GenBank/DDBJ whole genome shotgun (WGS) entry which is preliminary data.</text>
</comment>
<accession>A0A0D0GIR1</accession>
<feature type="transmembrane region" description="Helical" evidence="1">
    <location>
        <begin position="156"/>
        <end position="176"/>
    </location>
</feature>
<dbReference type="OrthoDB" id="1418911at2"/>
<dbReference type="STRING" id="1503925.TH53_17395"/>
<keyword evidence="1" id="KW-0812">Transmembrane</keyword>
<keyword evidence="1" id="KW-1133">Transmembrane helix</keyword>
<dbReference type="EMBL" id="JXRA01000076">
    <property type="protein sequence ID" value="KIO75995.1"/>
    <property type="molecule type" value="Genomic_DNA"/>
</dbReference>
<organism evidence="2 3">
    <name type="scientific">Pedobacter lusitanus</name>
    <dbReference type="NCBI Taxonomy" id="1503925"/>
    <lineage>
        <taxon>Bacteria</taxon>
        <taxon>Pseudomonadati</taxon>
        <taxon>Bacteroidota</taxon>
        <taxon>Sphingobacteriia</taxon>
        <taxon>Sphingobacteriales</taxon>
        <taxon>Sphingobacteriaceae</taxon>
        <taxon>Pedobacter</taxon>
    </lineage>
</organism>
<evidence type="ECO:0000313" key="2">
    <source>
        <dbReference type="EMBL" id="KIO75995.1"/>
    </source>
</evidence>
<dbReference type="RefSeq" id="WP_041883711.1">
    <property type="nucleotide sequence ID" value="NZ_CP157278.1"/>
</dbReference>
<feature type="transmembrane region" description="Helical" evidence="1">
    <location>
        <begin position="80"/>
        <end position="102"/>
    </location>
</feature>
<reference evidence="2 3" key="1">
    <citation type="submission" date="2015-01" db="EMBL/GenBank/DDBJ databases">
        <title>Draft genome sequence of Pedobacter sp. NL19 isolated from sludge of an effluent treatment pond in an abandoned uranium mine.</title>
        <authorList>
            <person name="Santos T."/>
            <person name="Caetano T."/>
            <person name="Covas C."/>
            <person name="Cruz A."/>
            <person name="Mendo S."/>
        </authorList>
    </citation>
    <scope>NUCLEOTIDE SEQUENCE [LARGE SCALE GENOMIC DNA]</scope>
    <source>
        <strain evidence="2 3">NL19</strain>
    </source>
</reference>
<dbReference type="AlphaFoldDB" id="A0A0D0GIR1"/>
<keyword evidence="3" id="KW-1185">Reference proteome</keyword>
<evidence type="ECO:0000256" key="1">
    <source>
        <dbReference type="SAM" id="Phobius"/>
    </source>
</evidence>
<feature type="transmembrane region" description="Helical" evidence="1">
    <location>
        <begin position="44"/>
        <end position="68"/>
    </location>
</feature>
<name>A0A0D0GIR1_9SPHI</name>
<keyword evidence="1" id="KW-0472">Membrane</keyword>
<feature type="transmembrane region" description="Helical" evidence="1">
    <location>
        <begin position="12"/>
        <end position="38"/>
    </location>
</feature>
<proteinExistence type="predicted"/>
<evidence type="ECO:0000313" key="3">
    <source>
        <dbReference type="Proteomes" id="UP000032049"/>
    </source>
</evidence>
<protein>
    <submittedName>
        <fullName evidence="2">Uncharacterized protein</fullName>
    </submittedName>
</protein>
<dbReference type="Proteomes" id="UP000032049">
    <property type="component" value="Unassembled WGS sequence"/>
</dbReference>